<dbReference type="InterPro" id="IPR036390">
    <property type="entry name" value="WH_DNA-bd_sf"/>
</dbReference>
<dbReference type="Gene3D" id="1.10.10.10">
    <property type="entry name" value="Winged helix-like DNA-binding domain superfamily/Winged helix DNA-binding domain"/>
    <property type="match status" value="1"/>
</dbReference>
<keyword evidence="2" id="KW-0614">Plasmid</keyword>
<sequence length="60" mass="6788">MLCRVECSLGLFKGLLNQRVYRFGELLKAIPGITQQRLTAQLRKPEADGLVERVWAKSAD</sequence>
<dbReference type="InterPro" id="IPR036388">
    <property type="entry name" value="WH-like_DNA-bd_sf"/>
</dbReference>
<feature type="domain" description="HTH hxlR-type" evidence="1">
    <location>
        <begin position="1"/>
        <end position="60"/>
    </location>
</feature>
<dbReference type="InterPro" id="IPR002577">
    <property type="entry name" value="HTH_HxlR"/>
</dbReference>
<evidence type="ECO:0000313" key="2">
    <source>
        <dbReference type="EMBL" id="AFK89095.1"/>
    </source>
</evidence>
<protein>
    <recommendedName>
        <fullName evidence="1">HTH hxlR-type domain-containing protein</fullName>
    </recommendedName>
</protein>
<accession>I3W0G8</accession>
<proteinExistence type="predicted"/>
<dbReference type="SUPFAM" id="SSF46785">
    <property type="entry name" value="Winged helix' DNA-binding domain"/>
    <property type="match status" value="1"/>
</dbReference>
<dbReference type="AlphaFoldDB" id="I3W0G8"/>
<dbReference type="EMBL" id="JQ418525">
    <property type="protein sequence ID" value="AFK89095.1"/>
    <property type="molecule type" value="Genomic_DNA"/>
</dbReference>
<reference evidence="2" key="1">
    <citation type="submission" date="2012-01" db="EMBL/GenBank/DDBJ databases">
        <authorList>
            <person name="Summers A.O."/>
            <person name="Wireman J."/>
        </authorList>
    </citation>
    <scope>NUCLEOTIDE SEQUENCE</scope>
    <source>
        <strain evidence="2">B76</strain>
        <plasmid evidence="2">pB76-81</plasmid>
    </source>
</reference>
<organism evidence="2">
    <name type="scientific">Pseudomonas syringae</name>
    <dbReference type="NCBI Taxonomy" id="317"/>
    <lineage>
        <taxon>Bacteria</taxon>
        <taxon>Pseudomonadati</taxon>
        <taxon>Pseudomonadota</taxon>
        <taxon>Gammaproteobacteria</taxon>
        <taxon>Pseudomonadales</taxon>
        <taxon>Pseudomonadaceae</taxon>
        <taxon>Pseudomonas</taxon>
    </lineage>
</organism>
<name>I3W0G8_PSESX</name>
<dbReference type="PROSITE" id="PS51118">
    <property type="entry name" value="HTH_HXLR"/>
    <property type="match status" value="1"/>
</dbReference>
<evidence type="ECO:0000259" key="1">
    <source>
        <dbReference type="PROSITE" id="PS51118"/>
    </source>
</evidence>
<dbReference type="Pfam" id="PF01638">
    <property type="entry name" value="HxlR"/>
    <property type="match status" value="1"/>
</dbReference>
<geneLocation type="plasmid" evidence="2">
    <name>pB76-81</name>
</geneLocation>